<sequence>ACDQSIDRNKERAKVLAQLISMPVQLKYLLIENFQWFLHIIEYASNQLKKDALITVRCIEFGIPSCHRGSNESVNIVYISSRE</sequence>
<feature type="non-terminal residue" evidence="1">
    <location>
        <position position="1"/>
    </location>
</feature>
<organism evidence="1 2">
    <name type="scientific">Rotaria magnacalcarata</name>
    <dbReference type="NCBI Taxonomy" id="392030"/>
    <lineage>
        <taxon>Eukaryota</taxon>
        <taxon>Metazoa</taxon>
        <taxon>Spiralia</taxon>
        <taxon>Gnathifera</taxon>
        <taxon>Rotifera</taxon>
        <taxon>Eurotatoria</taxon>
        <taxon>Bdelloidea</taxon>
        <taxon>Philodinida</taxon>
        <taxon>Philodinidae</taxon>
        <taxon>Rotaria</taxon>
    </lineage>
</organism>
<dbReference type="EMBL" id="CAJOBF010014535">
    <property type="protein sequence ID" value="CAF4340200.1"/>
    <property type="molecule type" value="Genomic_DNA"/>
</dbReference>
<proteinExistence type="predicted"/>
<protein>
    <submittedName>
        <fullName evidence="1">Uncharacterized protein</fullName>
    </submittedName>
</protein>
<dbReference type="Proteomes" id="UP000663842">
    <property type="component" value="Unassembled WGS sequence"/>
</dbReference>
<name>A0A820KDH5_9BILA</name>
<comment type="caution">
    <text evidence="1">The sequence shown here is derived from an EMBL/GenBank/DDBJ whole genome shotgun (WGS) entry which is preliminary data.</text>
</comment>
<gene>
    <name evidence="1" type="ORF">UXM345_LOCUS35472</name>
</gene>
<accession>A0A820KDH5</accession>
<reference evidence="1" key="1">
    <citation type="submission" date="2021-02" db="EMBL/GenBank/DDBJ databases">
        <authorList>
            <person name="Nowell W R."/>
        </authorList>
    </citation>
    <scope>NUCLEOTIDE SEQUENCE</scope>
</reference>
<evidence type="ECO:0000313" key="2">
    <source>
        <dbReference type="Proteomes" id="UP000663842"/>
    </source>
</evidence>
<dbReference type="AlphaFoldDB" id="A0A820KDH5"/>
<evidence type="ECO:0000313" key="1">
    <source>
        <dbReference type="EMBL" id="CAF4340200.1"/>
    </source>
</evidence>